<dbReference type="Pfam" id="PF00561">
    <property type="entry name" value="Abhydrolase_1"/>
    <property type="match status" value="1"/>
</dbReference>
<evidence type="ECO:0000259" key="1">
    <source>
        <dbReference type="Pfam" id="PF00561"/>
    </source>
</evidence>
<gene>
    <name evidence="2" type="ORF">J2S77_001855</name>
</gene>
<accession>A0ABT9VFW7</accession>
<dbReference type="InterPro" id="IPR000639">
    <property type="entry name" value="Epox_hydrolase-like"/>
</dbReference>
<reference evidence="2 3" key="1">
    <citation type="submission" date="2023-07" db="EMBL/GenBank/DDBJ databases">
        <title>Genomic Encyclopedia of Type Strains, Phase IV (KMG-IV): sequencing the most valuable type-strain genomes for metagenomic binning, comparative biology and taxonomic classification.</title>
        <authorList>
            <person name="Goeker M."/>
        </authorList>
    </citation>
    <scope>NUCLEOTIDE SEQUENCE [LARGE SCALE GENOMIC DNA]</scope>
    <source>
        <strain evidence="2 3">DSM 16460</strain>
    </source>
</reference>
<dbReference type="RefSeq" id="WP_306976676.1">
    <property type="nucleotide sequence ID" value="NZ_JAUSTQ010000007.1"/>
</dbReference>
<sequence>MKQETIRVLDVDVYCEYEWHDKPVMILIHGFLASTYSFSAITPELSKHYSILALDLPGFGQSEKSKTFEYSFKQYRQLIVAVMDYFDIERAHIVGHSMGGQVALSVAKASPERVNTLMLLCSSGYLKRAKSWVRYSSYMPFFYQFVYRYFKRKDVRNVMEKVLYRHELITDEMMDHYKKPLLDINFHKSLTRLLRHREGDLSREELQHISVPALLIWGREDEIVPLKIGERLAEDLPNAQLEVFDEAGHLVADERPNDVIRMINQFIENQQAGATSFE</sequence>
<feature type="domain" description="AB hydrolase-1" evidence="1">
    <location>
        <begin position="23"/>
        <end position="256"/>
    </location>
</feature>
<organism evidence="2 3">
    <name type="scientific">Alkalibacillus salilacus</name>
    <dbReference type="NCBI Taxonomy" id="284582"/>
    <lineage>
        <taxon>Bacteria</taxon>
        <taxon>Bacillati</taxon>
        <taxon>Bacillota</taxon>
        <taxon>Bacilli</taxon>
        <taxon>Bacillales</taxon>
        <taxon>Bacillaceae</taxon>
        <taxon>Alkalibacillus</taxon>
    </lineage>
</organism>
<dbReference type="PRINTS" id="PR00412">
    <property type="entry name" value="EPOXHYDRLASE"/>
</dbReference>
<dbReference type="EMBL" id="JAUSTQ010000007">
    <property type="protein sequence ID" value="MDQ0159868.1"/>
    <property type="molecule type" value="Genomic_DNA"/>
</dbReference>
<comment type="caution">
    <text evidence="2">The sequence shown here is derived from an EMBL/GenBank/DDBJ whole genome shotgun (WGS) entry which is preliminary data.</text>
</comment>
<dbReference type="SUPFAM" id="SSF53474">
    <property type="entry name" value="alpha/beta-Hydrolases"/>
    <property type="match status" value="1"/>
</dbReference>
<proteinExistence type="predicted"/>
<protein>
    <submittedName>
        <fullName evidence="2">Pimeloyl-ACP methyl ester carboxylesterase</fullName>
    </submittedName>
</protein>
<dbReference type="PANTHER" id="PTHR46438">
    <property type="entry name" value="ALPHA/BETA-HYDROLASES SUPERFAMILY PROTEIN"/>
    <property type="match status" value="1"/>
</dbReference>
<name>A0ABT9VFW7_9BACI</name>
<dbReference type="InterPro" id="IPR000073">
    <property type="entry name" value="AB_hydrolase_1"/>
</dbReference>
<dbReference type="Gene3D" id="3.40.50.1820">
    <property type="entry name" value="alpha/beta hydrolase"/>
    <property type="match status" value="1"/>
</dbReference>
<dbReference type="PANTHER" id="PTHR46438:SF11">
    <property type="entry name" value="LIPASE-RELATED"/>
    <property type="match status" value="1"/>
</dbReference>
<dbReference type="InterPro" id="IPR029058">
    <property type="entry name" value="AB_hydrolase_fold"/>
</dbReference>
<evidence type="ECO:0000313" key="2">
    <source>
        <dbReference type="EMBL" id="MDQ0159868.1"/>
    </source>
</evidence>
<dbReference type="PRINTS" id="PR00111">
    <property type="entry name" value="ABHYDROLASE"/>
</dbReference>
<keyword evidence="3" id="KW-1185">Reference proteome</keyword>
<dbReference type="Proteomes" id="UP001224359">
    <property type="component" value="Unassembled WGS sequence"/>
</dbReference>
<evidence type="ECO:0000313" key="3">
    <source>
        <dbReference type="Proteomes" id="UP001224359"/>
    </source>
</evidence>